<reference evidence="2" key="2">
    <citation type="submission" date="2015-01" db="EMBL/GenBank/DDBJ databases">
        <title>Evolutionary Origins and Diversification of the Mycorrhizal Mutualists.</title>
        <authorList>
            <consortium name="DOE Joint Genome Institute"/>
            <consortium name="Mycorrhizal Genomics Consortium"/>
            <person name="Kohler A."/>
            <person name="Kuo A."/>
            <person name="Nagy L.G."/>
            <person name="Floudas D."/>
            <person name="Copeland A."/>
            <person name="Barry K.W."/>
            <person name="Cichocki N."/>
            <person name="Veneault-Fourrey C."/>
            <person name="LaButti K."/>
            <person name="Lindquist E.A."/>
            <person name="Lipzen A."/>
            <person name="Lundell T."/>
            <person name="Morin E."/>
            <person name="Murat C."/>
            <person name="Riley R."/>
            <person name="Ohm R."/>
            <person name="Sun H."/>
            <person name="Tunlid A."/>
            <person name="Henrissat B."/>
            <person name="Grigoriev I.V."/>
            <person name="Hibbett D.S."/>
            <person name="Martin F."/>
        </authorList>
    </citation>
    <scope>NUCLEOTIDE SEQUENCE [LARGE SCALE GENOMIC DNA]</scope>
    <source>
        <strain evidence="2">441</strain>
    </source>
</reference>
<evidence type="ECO:0000313" key="1">
    <source>
        <dbReference type="EMBL" id="KIK12422.1"/>
    </source>
</evidence>
<dbReference type="HOGENOM" id="CLU_2484178_0_0_1"/>
<reference evidence="1 2" key="1">
    <citation type="submission" date="2014-04" db="EMBL/GenBank/DDBJ databases">
        <authorList>
            <consortium name="DOE Joint Genome Institute"/>
            <person name="Kuo A."/>
            <person name="Kohler A."/>
            <person name="Costa M.D."/>
            <person name="Nagy L.G."/>
            <person name="Floudas D."/>
            <person name="Copeland A."/>
            <person name="Barry K.W."/>
            <person name="Cichocki N."/>
            <person name="Veneault-Fourrey C."/>
            <person name="LaButti K."/>
            <person name="Lindquist E.A."/>
            <person name="Lipzen A."/>
            <person name="Lundell T."/>
            <person name="Morin E."/>
            <person name="Murat C."/>
            <person name="Sun H."/>
            <person name="Tunlid A."/>
            <person name="Henrissat B."/>
            <person name="Grigoriev I.V."/>
            <person name="Hibbett D.S."/>
            <person name="Martin F."/>
            <person name="Nordberg H.P."/>
            <person name="Cantor M.N."/>
            <person name="Hua S.X."/>
        </authorList>
    </citation>
    <scope>NUCLEOTIDE SEQUENCE [LARGE SCALE GENOMIC DNA]</scope>
    <source>
        <strain evidence="1 2">441</strain>
    </source>
</reference>
<protein>
    <submittedName>
        <fullName evidence="1">Uncharacterized protein</fullName>
    </submittedName>
</protein>
<keyword evidence="2" id="KW-1185">Reference proteome</keyword>
<name>A0A0C9YPY6_9AGAM</name>
<dbReference type="AlphaFoldDB" id="A0A0C9YPY6"/>
<evidence type="ECO:0000313" key="2">
    <source>
        <dbReference type="Proteomes" id="UP000054018"/>
    </source>
</evidence>
<dbReference type="EMBL" id="KN834083">
    <property type="protein sequence ID" value="KIK12422.1"/>
    <property type="molecule type" value="Genomic_DNA"/>
</dbReference>
<organism evidence="1 2">
    <name type="scientific">Pisolithus microcarpus 441</name>
    <dbReference type="NCBI Taxonomy" id="765257"/>
    <lineage>
        <taxon>Eukaryota</taxon>
        <taxon>Fungi</taxon>
        <taxon>Dikarya</taxon>
        <taxon>Basidiomycota</taxon>
        <taxon>Agaricomycotina</taxon>
        <taxon>Agaricomycetes</taxon>
        <taxon>Agaricomycetidae</taxon>
        <taxon>Boletales</taxon>
        <taxon>Sclerodermatineae</taxon>
        <taxon>Pisolithaceae</taxon>
        <taxon>Pisolithus</taxon>
    </lineage>
</organism>
<gene>
    <name evidence="1" type="ORF">PISMIDRAFT_437750</name>
</gene>
<accession>A0A0C9YPY6</accession>
<proteinExistence type="predicted"/>
<sequence>MANVIDTETVHIYLDWSHFYMSKSRFDHHRYLRFSCGRASGTTGPTEMNVRALRYQEHEHSSNSDSGIKCQVGSVTTSALEVVFLST</sequence>
<dbReference type="Proteomes" id="UP000054018">
    <property type="component" value="Unassembled WGS sequence"/>
</dbReference>